<sequence length="49" mass="5861">MMTIEIVYQTLQTRANNQMKRGDLTGYFQSLIHLQQMRRELSLMNTSRI</sequence>
<proteinExistence type="predicted"/>
<dbReference type="RefSeq" id="WP_163285276.1">
    <property type="nucleotide sequence ID" value="NZ_JAAGVY010000016.1"/>
</dbReference>
<dbReference type="EMBL" id="JAAGVY010000016">
    <property type="protein sequence ID" value="NEN23884.1"/>
    <property type="molecule type" value="Genomic_DNA"/>
</dbReference>
<evidence type="ECO:0000313" key="2">
    <source>
        <dbReference type="Proteomes" id="UP000486602"/>
    </source>
</evidence>
<name>A0A7K3WQZ5_9FLAO</name>
<evidence type="ECO:0000313" key="1">
    <source>
        <dbReference type="EMBL" id="NEN23884.1"/>
    </source>
</evidence>
<gene>
    <name evidence="1" type="ORF">G3O08_10265</name>
</gene>
<dbReference type="Proteomes" id="UP000486602">
    <property type="component" value="Unassembled WGS sequence"/>
</dbReference>
<accession>A0A7K3WQZ5</accession>
<comment type="caution">
    <text evidence="1">The sequence shown here is derived from an EMBL/GenBank/DDBJ whole genome shotgun (WGS) entry which is preliminary data.</text>
</comment>
<reference evidence="1 2" key="1">
    <citation type="submission" date="2020-02" db="EMBL/GenBank/DDBJ databases">
        <title>Out from the shadows clarifying the taxonomy of the family Cryomorphaceae and related taxa by utilizing the GTDB taxonomic framework.</title>
        <authorList>
            <person name="Bowman J.P."/>
        </authorList>
    </citation>
    <scope>NUCLEOTIDE SEQUENCE [LARGE SCALE GENOMIC DNA]</scope>
    <source>
        <strain evidence="1 2">QSSC 1-22</strain>
    </source>
</reference>
<protein>
    <submittedName>
        <fullName evidence="1">Uncharacterized protein</fullName>
    </submittedName>
</protein>
<organism evidence="1 2">
    <name type="scientific">Cryomorpha ignava</name>
    <dbReference type="NCBI Taxonomy" id="101383"/>
    <lineage>
        <taxon>Bacteria</taxon>
        <taxon>Pseudomonadati</taxon>
        <taxon>Bacteroidota</taxon>
        <taxon>Flavobacteriia</taxon>
        <taxon>Flavobacteriales</taxon>
        <taxon>Cryomorphaceae</taxon>
        <taxon>Cryomorpha</taxon>
    </lineage>
</organism>
<dbReference type="AlphaFoldDB" id="A0A7K3WQZ5"/>
<keyword evidence="2" id="KW-1185">Reference proteome</keyword>